<comment type="caution">
    <text evidence="2">The sequence shown here is derived from an EMBL/GenBank/DDBJ whole genome shotgun (WGS) entry which is preliminary data.</text>
</comment>
<organism evidence="2 3">
    <name type="scientific">Rhodofomes roseus</name>
    <dbReference type="NCBI Taxonomy" id="34475"/>
    <lineage>
        <taxon>Eukaryota</taxon>
        <taxon>Fungi</taxon>
        <taxon>Dikarya</taxon>
        <taxon>Basidiomycota</taxon>
        <taxon>Agaricomycotina</taxon>
        <taxon>Agaricomycetes</taxon>
        <taxon>Polyporales</taxon>
        <taxon>Rhodofomes</taxon>
    </lineage>
</organism>
<protein>
    <recommendedName>
        <fullName evidence="4">BTB domain-containing protein</fullName>
    </recommendedName>
</protein>
<feature type="signal peptide" evidence="1">
    <location>
        <begin position="1"/>
        <end position="19"/>
    </location>
</feature>
<evidence type="ECO:0000313" key="3">
    <source>
        <dbReference type="Proteomes" id="UP000298390"/>
    </source>
</evidence>
<accession>A0A4Y9YHR5</accession>
<sequence>MAARYAALRVLSLVTALRSGPVLQLLMASHQPFMSSPALSAGTLVHMTQVQGSNLRSTSSDLAMIATVGEGNTEAVTIKLRTEMTMTMTRSSRFWVPDGNLFIGVGKTLYRLYTGTFANHSTVFSGMFELPAGVSHRTEGTSEASPLYLWGIDVIAFEALIDYLGGAVLPDGESQQPFSPSTRQLVGILQLATMWDMTRARFFAIEKLEAVPLSGDPEWGPIAKIACCLAYGVEPWLVPALKLVLGLGPREWDSEHFAYFKAPTDAMRIFVLWLRIDRHRKALAWSPPRHIQGASCNSPTQCGSRWTATWYQALASKLLHPDAAMSDHELLSFICDDMGRRSGLCYSCHFQVTFAMKHDSTDWSKEDVIIQSVADQFRRDYAFYA</sequence>
<dbReference type="Proteomes" id="UP000298390">
    <property type="component" value="Unassembled WGS sequence"/>
</dbReference>
<reference evidence="2 3" key="1">
    <citation type="submission" date="2019-01" db="EMBL/GenBank/DDBJ databases">
        <title>Genome sequencing of the rare red list fungi Fomitopsis rosea.</title>
        <authorList>
            <person name="Buettner E."/>
            <person name="Kellner H."/>
        </authorList>
    </citation>
    <scope>NUCLEOTIDE SEQUENCE [LARGE SCALE GENOMIC DNA]</scope>
    <source>
        <strain evidence="2 3">DSM 105464</strain>
    </source>
</reference>
<evidence type="ECO:0008006" key="4">
    <source>
        <dbReference type="Google" id="ProtNLM"/>
    </source>
</evidence>
<evidence type="ECO:0000313" key="2">
    <source>
        <dbReference type="EMBL" id="TFY60479.1"/>
    </source>
</evidence>
<evidence type="ECO:0000256" key="1">
    <source>
        <dbReference type="SAM" id="SignalP"/>
    </source>
</evidence>
<gene>
    <name evidence="2" type="ORF">EVJ58_g5128</name>
</gene>
<keyword evidence="1" id="KW-0732">Signal</keyword>
<dbReference type="STRING" id="34475.A0A4Y9YHR5"/>
<name>A0A4Y9YHR5_9APHY</name>
<dbReference type="AlphaFoldDB" id="A0A4Y9YHR5"/>
<proteinExistence type="predicted"/>
<dbReference type="EMBL" id="SEKV01000252">
    <property type="protein sequence ID" value="TFY60479.1"/>
    <property type="molecule type" value="Genomic_DNA"/>
</dbReference>
<feature type="chain" id="PRO_5021355315" description="BTB domain-containing protein" evidence="1">
    <location>
        <begin position="20"/>
        <end position="385"/>
    </location>
</feature>